<dbReference type="PROSITE" id="PS50914">
    <property type="entry name" value="BON"/>
    <property type="match status" value="1"/>
</dbReference>
<dbReference type="STRING" id="1586267.GCA_001418685_01742"/>
<name>A0A0X3ASM9_9FLAO</name>
<dbReference type="AlphaFoldDB" id="A0A0X3ASM9"/>
<dbReference type="RefSeq" id="WP_055426063.1">
    <property type="nucleotide sequence ID" value="NZ_FCOR01000012.1"/>
</dbReference>
<evidence type="ECO:0000259" key="2">
    <source>
        <dbReference type="PROSITE" id="PS50914"/>
    </source>
</evidence>
<keyword evidence="4" id="KW-1185">Reference proteome</keyword>
<dbReference type="Proteomes" id="UP000182761">
    <property type="component" value="Unassembled WGS sequence"/>
</dbReference>
<evidence type="ECO:0000313" key="4">
    <source>
        <dbReference type="Proteomes" id="UP000182761"/>
    </source>
</evidence>
<dbReference type="Pfam" id="PF04972">
    <property type="entry name" value="BON"/>
    <property type="match status" value="2"/>
</dbReference>
<feature type="domain" description="BON" evidence="2">
    <location>
        <begin position="22"/>
        <end position="90"/>
    </location>
</feature>
<dbReference type="PROSITE" id="PS51257">
    <property type="entry name" value="PROKAR_LIPOPROTEIN"/>
    <property type="match status" value="1"/>
</dbReference>
<reference evidence="3 4" key="1">
    <citation type="submission" date="2016-01" db="EMBL/GenBank/DDBJ databases">
        <authorList>
            <person name="McClelland M."/>
            <person name="Jain A."/>
            <person name="Saraogi P."/>
            <person name="Mendelson R."/>
            <person name="Westerman R."/>
            <person name="SanMiguel P."/>
            <person name="Csonka L."/>
        </authorList>
    </citation>
    <scope>NUCLEOTIDE SEQUENCE [LARGE SCALE GENOMIC DNA]</scope>
    <source>
        <strain evidence="3 4">R-53146</strain>
    </source>
</reference>
<feature type="chain" id="PRO_5007049834" evidence="1">
    <location>
        <begin position="26"/>
        <end position="159"/>
    </location>
</feature>
<proteinExistence type="predicted"/>
<keyword evidence="1" id="KW-0732">Signal</keyword>
<evidence type="ECO:0000256" key="1">
    <source>
        <dbReference type="SAM" id="SignalP"/>
    </source>
</evidence>
<dbReference type="InterPro" id="IPR007055">
    <property type="entry name" value="BON_dom"/>
</dbReference>
<organism evidence="3 4">
    <name type="scientific">Apibacter mensalis</name>
    <dbReference type="NCBI Taxonomy" id="1586267"/>
    <lineage>
        <taxon>Bacteria</taxon>
        <taxon>Pseudomonadati</taxon>
        <taxon>Bacteroidota</taxon>
        <taxon>Flavobacteriia</taxon>
        <taxon>Flavobacteriales</taxon>
        <taxon>Weeksellaceae</taxon>
        <taxon>Apibacter</taxon>
    </lineage>
</organism>
<feature type="signal peptide" evidence="1">
    <location>
        <begin position="1"/>
        <end position="25"/>
    </location>
</feature>
<dbReference type="EMBL" id="FCOR01000012">
    <property type="protein sequence ID" value="CVK16878.1"/>
    <property type="molecule type" value="Genomic_DNA"/>
</dbReference>
<accession>A0A0X3ASM9</accession>
<sequence>MKQIKKILLAFVVMGTLSFSLTSCKNEPKDSDLVTKAKSVIPEGVTIDVKKGVATLSGEYNDDAAKQSTENAIKAIPGIKAVEDNASVKAALNDVEVSIDSVLKSKVNDILKGYSGVTADINNGVVTLNGVLNRNELPRLMQAINTLQPKKIEQKLSLK</sequence>
<gene>
    <name evidence="3" type="ORF">Ga0061079_1129</name>
</gene>
<evidence type="ECO:0000313" key="3">
    <source>
        <dbReference type="EMBL" id="CVK16878.1"/>
    </source>
</evidence>
<protein>
    <submittedName>
        <fullName evidence="3">BON domain-containing protein</fullName>
    </submittedName>
</protein>
<dbReference type="OrthoDB" id="1097785at2"/>
<dbReference type="Gene3D" id="3.30.1340.30">
    <property type="match status" value="1"/>
</dbReference>